<evidence type="ECO:0000259" key="3">
    <source>
        <dbReference type="Pfam" id="PF12697"/>
    </source>
</evidence>
<evidence type="ECO:0000313" key="4">
    <source>
        <dbReference type="EMBL" id="WIX77531.1"/>
    </source>
</evidence>
<dbReference type="EMBL" id="CP127294">
    <property type="protein sequence ID" value="WIX77531.1"/>
    <property type="molecule type" value="Genomic_DNA"/>
</dbReference>
<dbReference type="PANTHER" id="PTHR43798:SF31">
    <property type="entry name" value="AB HYDROLASE SUPERFAMILY PROTEIN YCLE"/>
    <property type="match status" value="1"/>
</dbReference>
<organism evidence="4 5">
    <name type="scientific">Amycolatopsis carbonis</name>
    <dbReference type="NCBI Taxonomy" id="715471"/>
    <lineage>
        <taxon>Bacteria</taxon>
        <taxon>Bacillati</taxon>
        <taxon>Actinomycetota</taxon>
        <taxon>Actinomycetes</taxon>
        <taxon>Pseudonocardiales</taxon>
        <taxon>Pseudonocardiaceae</taxon>
        <taxon>Amycolatopsis</taxon>
    </lineage>
</organism>
<evidence type="ECO:0000313" key="5">
    <source>
        <dbReference type="Proteomes" id="UP001236014"/>
    </source>
</evidence>
<dbReference type="InterPro" id="IPR000073">
    <property type="entry name" value="AB_hydrolase_1"/>
</dbReference>
<dbReference type="InterPro" id="IPR050266">
    <property type="entry name" value="AB_hydrolase_sf"/>
</dbReference>
<dbReference type="SUPFAM" id="SSF53474">
    <property type="entry name" value="alpha/beta-Hydrolases"/>
    <property type="match status" value="1"/>
</dbReference>
<evidence type="ECO:0000256" key="1">
    <source>
        <dbReference type="ARBA" id="ARBA00022801"/>
    </source>
</evidence>
<accession>A0A9Y2MT96</accession>
<dbReference type="Proteomes" id="UP001236014">
    <property type="component" value="Chromosome"/>
</dbReference>
<dbReference type="GO" id="GO:0016020">
    <property type="term" value="C:membrane"/>
    <property type="evidence" value="ECO:0007669"/>
    <property type="project" value="TreeGrafter"/>
</dbReference>
<dbReference type="SUPFAM" id="SSF54427">
    <property type="entry name" value="NTF2-like"/>
    <property type="match status" value="1"/>
</dbReference>
<dbReference type="PANTHER" id="PTHR43798">
    <property type="entry name" value="MONOACYLGLYCEROL LIPASE"/>
    <property type="match status" value="1"/>
</dbReference>
<dbReference type="InterPro" id="IPR032710">
    <property type="entry name" value="NTF2-like_dom_sf"/>
</dbReference>
<feature type="domain" description="SnoaL-like" evidence="2">
    <location>
        <begin position="242"/>
        <end position="337"/>
    </location>
</feature>
<dbReference type="Pfam" id="PF12697">
    <property type="entry name" value="Abhydrolase_6"/>
    <property type="match status" value="1"/>
</dbReference>
<dbReference type="Gene3D" id="3.40.50.1820">
    <property type="entry name" value="alpha/beta hydrolase"/>
    <property type="match status" value="1"/>
</dbReference>
<sequence length="371" mass="38649">MAEPTVFVHGFLDDHRVWDGVVAALPAVGEYVAVDLAGSGDRAAETGPFTYDRFAADVLSTVDAIGGPFLLVGHSMGAAVAELVAAARPRLTRGLVLVNPVPLAGTHLPDEAIEPFRSLGEAGAEAQRAARANLSPNLGAETSERIGAAGLRLRPEVVRAFASCWNNGAPEGHAPSGYPGPVLLVRGGDDPFVTAGLVAGAVAPRFAAPVTQVVGGAGHWTHAEAPARLAELIARFAGGQARGWAAGFSRKSADAFGESFAEDVVLEAATLLEPVEGRDNVRRVMAAASGIYESLQFTHQTESGERTYLEWEAVAFGGTTLLGVTVLTKDEAGRIVRAAIHHRPLGGALKFSAELGRRLPDLAAAHFHQEA</sequence>
<keyword evidence="5" id="KW-1185">Reference proteome</keyword>
<evidence type="ECO:0000259" key="2">
    <source>
        <dbReference type="Pfam" id="PF12680"/>
    </source>
</evidence>
<keyword evidence="1 4" id="KW-0378">Hydrolase</keyword>
<dbReference type="InterPro" id="IPR029058">
    <property type="entry name" value="AB_hydrolase_fold"/>
</dbReference>
<proteinExistence type="predicted"/>
<dbReference type="GO" id="GO:0016787">
    <property type="term" value="F:hydrolase activity"/>
    <property type="evidence" value="ECO:0007669"/>
    <property type="project" value="UniProtKB-KW"/>
</dbReference>
<dbReference type="Gene3D" id="3.10.450.50">
    <property type="match status" value="1"/>
</dbReference>
<name>A0A9Y2MT96_9PSEU</name>
<feature type="domain" description="AB hydrolase-1" evidence="3">
    <location>
        <begin position="6"/>
        <end position="231"/>
    </location>
</feature>
<dbReference type="Pfam" id="PF12680">
    <property type="entry name" value="SnoaL_2"/>
    <property type="match status" value="1"/>
</dbReference>
<reference evidence="4 5" key="1">
    <citation type="submission" date="2023-06" db="EMBL/GenBank/DDBJ databases">
        <authorList>
            <person name="Oyuntsetseg B."/>
            <person name="Kim S.B."/>
        </authorList>
    </citation>
    <scope>NUCLEOTIDE SEQUENCE [LARGE SCALE GENOMIC DNA]</scope>
    <source>
        <strain evidence="4 5">2-15</strain>
    </source>
</reference>
<dbReference type="InterPro" id="IPR037401">
    <property type="entry name" value="SnoaL-like"/>
</dbReference>
<dbReference type="AlphaFoldDB" id="A0A9Y2MT96"/>
<dbReference type="RefSeq" id="WP_285968272.1">
    <property type="nucleotide sequence ID" value="NZ_CP127294.1"/>
</dbReference>
<gene>
    <name evidence="4" type="ORF">QRX50_40005</name>
</gene>
<dbReference type="KEGG" id="acab:QRX50_40005"/>
<protein>
    <submittedName>
        <fullName evidence="4">Alpha/beta fold hydrolase</fullName>
    </submittedName>
</protein>